<name>A0ABV8QNS2_9BACT</name>
<dbReference type="Proteomes" id="UP001595907">
    <property type="component" value="Unassembled WGS sequence"/>
</dbReference>
<comment type="subcellular location">
    <subcellularLocation>
        <location evidence="1">Cell inner membrane</location>
        <topology evidence="1">Multi-pass membrane protein</topology>
    </subcellularLocation>
    <subcellularLocation>
        <location evidence="9">Cell membrane</location>
        <topology evidence="9">Multi-pass membrane protein</topology>
    </subcellularLocation>
</comment>
<feature type="transmembrane region" description="Helical" evidence="9">
    <location>
        <begin position="59"/>
        <end position="79"/>
    </location>
</feature>
<evidence type="ECO:0000259" key="10">
    <source>
        <dbReference type="PROSITE" id="PS51012"/>
    </source>
</evidence>
<reference evidence="12" key="1">
    <citation type="journal article" date="2019" name="Int. J. Syst. Evol. Microbiol.">
        <title>The Global Catalogue of Microorganisms (GCM) 10K type strain sequencing project: providing services to taxonomists for standard genome sequencing and annotation.</title>
        <authorList>
            <consortium name="The Broad Institute Genomics Platform"/>
            <consortium name="The Broad Institute Genome Sequencing Center for Infectious Disease"/>
            <person name="Wu L."/>
            <person name="Ma J."/>
        </authorList>
    </citation>
    <scope>NUCLEOTIDE SEQUENCE [LARGE SCALE GENOMIC DNA]</scope>
    <source>
        <strain evidence="12">CECT 8289</strain>
    </source>
</reference>
<feature type="transmembrane region" description="Helical" evidence="9">
    <location>
        <begin position="99"/>
        <end position="120"/>
    </location>
</feature>
<keyword evidence="7 9" id="KW-1133">Transmembrane helix</keyword>
<evidence type="ECO:0000256" key="1">
    <source>
        <dbReference type="ARBA" id="ARBA00004429"/>
    </source>
</evidence>
<evidence type="ECO:0000256" key="6">
    <source>
        <dbReference type="ARBA" id="ARBA00022692"/>
    </source>
</evidence>
<evidence type="ECO:0000256" key="7">
    <source>
        <dbReference type="ARBA" id="ARBA00022989"/>
    </source>
</evidence>
<dbReference type="RefSeq" id="WP_379705265.1">
    <property type="nucleotide sequence ID" value="NZ_JBHSCZ010000001.1"/>
</dbReference>
<evidence type="ECO:0000256" key="9">
    <source>
        <dbReference type="RuleBase" id="RU361157"/>
    </source>
</evidence>
<feature type="domain" description="ABC transmembrane type-2" evidence="10">
    <location>
        <begin position="56"/>
        <end position="282"/>
    </location>
</feature>
<keyword evidence="4 9" id="KW-1003">Cell membrane</keyword>
<evidence type="ECO:0000256" key="4">
    <source>
        <dbReference type="ARBA" id="ARBA00022475"/>
    </source>
</evidence>
<dbReference type="Pfam" id="PF01061">
    <property type="entry name" value="ABC2_membrane"/>
    <property type="match status" value="1"/>
</dbReference>
<accession>A0ABV8QNS2</accession>
<keyword evidence="5" id="KW-0997">Cell inner membrane</keyword>
<comment type="caution">
    <text evidence="11">The sequence shown here is derived from an EMBL/GenBank/DDBJ whole genome shotgun (WGS) entry which is preliminary data.</text>
</comment>
<protein>
    <recommendedName>
        <fullName evidence="9">Transport permease protein</fullName>
    </recommendedName>
</protein>
<feature type="transmembrane region" description="Helical" evidence="9">
    <location>
        <begin position="201"/>
        <end position="220"/>
    </location>
</feature>
<keyword evidence="3 9" id="KW-0813">Transport</keyword>
<evidence type="ECO:0000313" key="11">
    <source>
        <dbReference type="EMBL" id="MFC4261257.1"/>
    </source>
</evidence>
<feature type="transmembrane region" description="Helical" evidence="9">
    <location>
        <begin position="140"/>
        <end position="159"/>
    </location>
</feature>
<dbReference type="PANTHER" id="PTHR30413">
    <property type="entry name" value="INNER MEMBRANE TRANSPORT PERMEASE"/>
    <property type="match status" value="1"/>
</dbReference>
<keyword evidence="12" id="KW-1185">Reference proteome</keyword>
<evidence type="ECO:0000256" key="3">
    <source>
        <dbReference type="ARBA" id="ARBA00022448"/>
    </source>
</evidence>
<dbReference type="PROSITE" id="PS51012">
    <property type="entry name" value="ABC_TM2"/>
    <property type="match status" value="1"/>
</dbReference>
<dbReference type="InterPro" id="IPR000412">
    <property type="entry name" value="ABC_2_transport"/>
</dbReference>
<dbReference type="InterPro" id="IPR047817">
    <property type="entry name" value="ABC2_TM_bact-type"/>
</dbReference>
<dbReference type="PANTHER" id="PTHR30413:SF8">
    <property type="entry name" value="TRANSPORT PERMEASE PROTEIN"/>
    <property type="match status" value="1"/>
</dbReference>
<feature type="transmembrane region" description="Helical" evidence="9">
    <location>
        <begin position="261"/>
        <end position="279"/>
    </location>
</feature>
<evidence type="ECO:0000313" key="12">
    <source>
        <dbReference type="Proteomes" id="UP001595907"/>
    </source>
</evidence>
<proteinExistence type="inferred from homology"/>
<keyword evidence="6 9" id="KW-0812">Transmembrane</keyword>
<organism evidence="11 12">
    <name type="scientific">Ferruginibacter yonginensis</name>
    <dbReference type="NCBI Taxonomy" id="1310416"/>
    <lineage>
        <taxon>Bacteria</taxon>
        <taxon>Pseudomonadati</taxon>
        <taxon>Bacteroidota</taxon>
        <taxon>Chitinophagia</taxon>
        <taxon>Chitinophagales</taxon>
        <taxon>Chitinophagaceae</taxon>
        <taxon>Ferruginibacter</taxon>
    </lineage>
</organism>
<dbReference type="EMBL" id="JBHSCZ010000001">
    <property type="protein sequence ID" value="MFC4261257.1"/>
    <property type="molecule type" value="Genomic_DNA"/>
</dbReference>
<gene>
    <name evidence="11" type="ORF">ACFOWM_00075</name>
</gene>
<dbReference type="PIRSF" id="PIRSF006648">
    <property type="entry name" value="DrrB"/>
    <property type="match status" value="1"/>
</dbReference>
<evidence type="ECO:0000256" key="5">
    <source>
        <dbReference type="ARBA" id="ARBA00022519"/>
    </source>
</evidence>
<evidence type="ECO:0000256" key="2">
    <source>
        <dbReference type="ARBA" id="ARBA00007783"/>
    </source>
</evidence>
<feature type="transmembrane region" description="Helical" evidence="9">
    <location>
        <begin position="165"/>
        <end position="189"/>
    </location>
</feature>
<sequence>MHTIEKDIPVVTQWDEVIVPSASLFDLRLKEVWRYRDLLLLFVKRDFTAQYKQTVLGPLWHFIQPIFTTVVFLLVFHSIANIPTDGIEVIPFYMSGIAIWNYFSSCLTGTSSTFVANAHIFGKVYFPRMVIPLSNVMSNVVKFGIQFILLLAVMVWFGFKTGHFYISFTWLLLPVLVLMMAGMGLGLGIIISSLTTKYRDFTVLIGFAVQLLMYATPVVYPLSYLQNKSYQWVIAANPLTPIVEAFRYALFGKGSFDGLHLMYSGIFIIVTLFIGTMIFNKVERGFMDTV</sequence>
<keyword evidence="8 9" id="KW-0472">Membrane</keyword>
<dbReference type="InterPro" id="IPR013525">
    <property type="entry name" value="ABC2_TM"/>
</dbReference>
<evidence type="ECO:0000256" key="8">
    <source>
        <dbReference type="ARBA" id="ARBA00023136"/>
    </source>
</evidence>
<comment type="similarity">
    <text evidence="2 9">Belongs to the ABC-2 integral membrane protein family.</text>
</comment>